<evidence type="ECO:0000313" key="1">
    <source>
        <dbReference type="EMBL" id="KAG0414651.1"/>
    </source>
</evidence>
<dbReference type="EMBL" id="JABSTQ010011158">
    <property type="protein sequence ID" value="KAG0414651.1"/>
    <property type="molecule type" value="Genomic_DNA"/>
</dbReference>
<accession>A0AC60P5P6</accession>
<keyword evidence="2" id="KW-1185">Reference proteome</keyword>
<dbReference type="Proteomes" id="UP000805193">
    <property type="component" value="Unassembled WGS sequence"/>
</dbReference>
<proteinExistence type="predicted"/>
<comment type="caution">
    <text evidence="1">The sequence shown here is derived from an EMBL/GenBank/DDBJ whole genome shotgun (WGS) entry which is preliminary data.</text>
</comment>
<reference evidence="1 2" key="1">
    <citation type="journal article" date="2020" name="Cell">
        <title>Large-Scale Comparative Analyses of Tick Genomes Elucidate Their Genetic Diversity and Vector Capacities.</title>
        <authorList>
            <consortium name="Tick Genome and Microbiome Consortium (TIGMIC)"/>
            <person name="Jia N."/>
            <person name="Wang J."/>
            <person name="Shi W."/>
            <person name="Du L."/>
            <person name="Sun Y."/>
            <person name="Zhan W."/>
            <person name="Jiang J.F."/>
            <person name="Wang Q."/>
            <person name="Zhang B."/>
            <person name="Ji P."/>
            <person name="Bell-Sakyi L."/>
            <person name="Cui X.M."/>
            <person name="Yuan T.T."/>
            <person name="Jiang B.G."/>
            <person name="Yang W.F."/>
            <person name="Lam T.T."/>
            <person name="Chang Q.C."/>
            <person name="Ding S.J."/>
            <person name="Wang X.J."/>
            <person name="Zhu J.G."/>
            <person name="Ruan X.D."/>
            <person name="Zhao L."/>
            <person name="Wei J.T."/>
            <person name="Ye R.Z."/>
            <person name="Que T.C."/>
            <person name="Du C.H."/>
            <person name="Zhou Y.H."/>
            <person name="Cheng J.X."/>
            <person name="Dai P.F."/>
            <person name="Guo W.B."/>
            <person name="Han X.H."/>
            <person name="Huang E.J."/>
            <person name="Li L.F."/>
            <person name="Wei W."/>
            <person name="Gao Y.C."/>
            <person name="Liu J.Z."/>
            <person name="Shao H.Z."/>
            <person name="Wang X."/>
            <person name="Wang C.C."/>
            <person name="Yang T.C."/>
            <person name="Huo Q.B."/>
            <person name="Li W."/>
            <person name="Chen H.Y."/>
            <person name="Chen S.E."/>
            <person name="Zhou L.G."/>
            <person name="Ni X.B."/>
            <person name="Tian J.H."/>
            <person name="Sheng Y."/>
            <person name="Liu T."/>
            <person name="Pan Y.S."/>
            <person name="Xia L.Y."/>
            <person name="Li J."/>
            <person name="Zhao F."/>
            <person name="Cao W.C."/>
        </authorList>
    </citation>
    <scope>NUCLEOTIDE SEQUENCE [LARGE SCALE GENOMIC DNA]</scope>
    <source>
        <strain evidence="1">Iper-2018</strain>
    </source>
</reference>
<gene>
    <name evidence="1" type="ORF">HPB47_008194</name>
</gene>
<organism evidence="1 2">
    <name type="scientific">Ixodes persulcatus</name>
    <name type="common">Taiga tick</name>
    <dbReference type="NCBI Taxonomy" id="34615"/>
    <lineage>
        <taxon>Eukaryota</taxon>
        <taxon>Metazoa</taxon>
        <taxon>Ecdysozoa</taxon>
        <taxon>Arthropoda</taxon>
        <taxon>Chelicerata</taxon>
        <taxon>Arachnida</taxon>
        <taxon>Acari</taxon>
        <taxon>Parasitiformes</taxon>
        <taxon>Ixodida</taxon>
        <taxon>Ixodoidea</taxon>
        <taxon>Ixodidae</taxon>
        <taxon>Ixodinae</taxon>
        <taxon>Ixodes</taxon>
    </lineage>
</organism>
<sequence length="868" mass="92148">MWDSQKRPVDQDPDYESIPLHAQQKRIKLHEQDAKEATVRKIEQIVKSRFSEEISARESELDTINQRIYQAQVLLEKLRVGIITKYYAVSGQPTSNEPGSAENQQTAQVHPTSRKYLGKTLPPSDFGNAVTAAPSNLDGAKAAALSADEAQPASNCAREKEEEATAVSRAPRLKNKMRVIVGNVSKYISSEKRDPTDHATHKWMVYVRCPPGEPEIASVVRKVRFFLHPSYRPNDLVEVTEAPFQLVRKGWGEFPLRVQLHFRERWNKPVDVIHSLKLDKTYTGLQTLGAETVVDLWLCPMNGRQPDEAPERPLGSATNGEAGCEKTETLPHSVKETCVARVERTSEESSEDSQSQQSSLGGSQPVQDTTCATGEQQQQHLQVQESSEGGADAAPLNTVSREAFVGQLMEPGPPTTAQNAPSGSLARNPPVTNGTAVNAKPSLQTVMSANGVAAQSFVKCTDSLGRVLLIPTRSLLRPVAAVAPQPIASGAAATVKASSVLKSGAKVVTSKAIPHATGTGAIVLSQNLAPAVTKVGTGVAAGSKPVCTTTGATVVRLAPNITGTALTKTTSRVVPAVTGTATTEAIAKAVPNAAGLTTVRTASNIVAGAGSTPVVAPAACSVGSPTYTLLVLPGATSARNQIVLVPSNSPVPKEPAAPCSVQQAAQEVPRNMPQTAIVRTELPAQPRVDPDVANAVKALQDKLGSLSYSEPRELVSSLAELETVPKPSVEEEVIDVEECDQPAVARKKDSAPKDGTTSRAHLPLSPCASYVREAASEVGVYLGAAEPCIDVPVVEEMILSACKNFATCLLRNAVNMAFERSGSERSIASVGVEDVYNGIRSLKECDLLTNEGLGIELTKETIVDSSHL</sequence>
<protein>
    <submittedName>
        <fullName evidence="1">Uncharacterized protein</fullName>
    </submittedName>
</protein>
<name>A0AC60P5P6_IXOPE</name>
<evidence type="ECO:0000313" key="2">
    <source>
        <dbReference type="Proteomes" id="UP000805193"/>
    </source>
</evidence>